<feature type="domain" description="HTH araC/xylS-type" evidence="1">
    <location>
        <begin position="1"/>
        <end position="84"/>
    </location>
</feature>
<reference evidence="2 3" key="1">
    <citation type="submission" date="2018-11" db="EMBL/GenBank/DDBJ databases">
        <title>Proposal to divide the Flavobacteriaceae and reorganize its genera based on Amino Acid Identity values calculated from whole genome sequences.</title>
        <authorList>
            <person name="Nicholson A.C."/>
            <person name="Gulvik C.A."/>
            <person name="Whitney A.M."/>
            <person name="Humrighouse B.W."/>
            <person name="Bell M."/>
            <person name="Holmes B."/>
            <person name="Steigerwalt A.G."/>
            <person name="Villarma A."/>
            <person name="Sheth M."/>
            <person name="Batra D."/>
            <person name="Pryor J."/>
            <person name="Bernardet J.-F."/>
            <person name="Hugo C."/>
            <person name="Kampfer P."/>
            <person name="Newman J."/>
            <person name="McQuiston J.R."/>
        </authorList>
    </citation>
    <scope>NUCLEOTIDE SEQUENCE [LARGE SCALE GENOMIC DNA]</scope>
    <source>
        <strain evidence="2 3">H5559</strain>
    </source>
</reference>
<accession>A0AAD0YVD2</accession>
<dbReference type="SMART" id="SM00342">
    <property type="entry name" value="HTH_ARAC"/>
    <property type="match status" value="1"/>
</dbReference>
<dbReference type="InterPro" id="IPR018060">
    <property type="entry name" value="HTH_AraC"/>
</dbReference>
<dbReference type="RefSeq" id="WP_123861693.1">
    <property type="nucleotide sequence ID" value="NZ_CP033930.1"/>
</dbReference>
<name>A0AAD0YVD2_CHRID</name>
<dbReference type="Pfam" id="PF12833">
    <property type="entry name" value="HTH_18"/>
    <property type="match status" value="1"/>
</dbReference>
<dbReference type="AlphaFoldDB" id="A0AAD0YVD2"/>
<protein>
    <submittedName>
        <fullName evidence="2">Helix-turn-helix domain-containing protein</fullName>
    </submittedName>
</protein>
<dbReference type="EMBL" id="CP033930">
    <property type="protein sequence ID" value="AZB17975.1"/>
    <property type="molecule type" value="Genomic_DNA"/>
</dbReference>
<dbReference type="Gene3D" id="1.10.10.60">
    <property type="entry name" value="Homeodomain-like"/>
    <property type="match status" value="1"/>
</dbReference>
<proteinExistence type="predicted"/>
<dbReference type="PROSITE" id="PS01124">
    <property type="entry name" value="HTH_ARAC_FAMILY_2"/>
    <property type="match status" value="1"/>
</dbReference>
<evidence type="ECO:0000259" key="1">
    <source>
        <dbReference type="PROSITE" id="PS01124"/>
    </source>
</evidence>
<dbReference type="Proteomes" id="UP000269015">
    <property type="component" value="Chromosome"/>
</dbReference>
<evidence type="ECO:0000313" key="2">
    <source>
        <dbReference type="EMBL" id="AZB17975.1"/>
    </source>
</evidence>
<organism evidence="2 3">
    <name type="scientific">Chryseobacterium indologenes</name>
    <name type="common">Flavobacterium indologenes</name>
    <dbReference type="NCBI Taxonomy" id="253"/>
    <lineage>
        <taxon>Bacteria</taxon>
        <taxon>Pseudomonadati</taxon>
        <taxon>Bacteroidota</taxon>
        <taxon>Flavobacteriia</taxon>
        <taxon>Flavobacteriales</taxon>
        <taxon>Weeksellaceae</taxon>
        <taxon>Chryseobacterium group</taxon>
        <taxon>Chryseobacterium</taxon>
    </lineage>
</organism>
<dbReference type="GO" id="GO:0003700">
    <property type="term" value="F:DNA-binding transcription factor activity"/>
    <property type="evidence" value="ECO:0007669"/>
    <property type="project" value="InterPro"/>
</dbReference>
<evidence type="ECO:0000313" key="3">
    <source>
        <dbReference type="Proteomes" id="UP000269015"/>
    </source>
</evidence>
<sequence>MSKLCGTNTVYLSKIINFYKKKSFNEYLNELRLDHIVSQWKSKPKTRYISIQKTAENAGYNTTQTFTKNFQEKYHIPPTYFLNRLNKEN</sequence>
<gene>
    <name evidence="2" type="ORF">EG352_09410</name>
</gene>
<dbReference type="GO" id="GO:0043565">
    <property type="term" value="F:sequence-specific DNA binding"/>
    <property type="evidence" value="ECO:0007669"/>
    <property type="project" value="InterPro"/>
</dbReference>